<evidence type="ECO:0000313" key="2">
    <source>
        <dbReference type="EMBL" id="MBL7633444.1"/>
    </source>
</evidence>
<gene>
    <name evidence="2" type="ORF">I7412_41075</name>
</gene>
<keyword evidence="3" id="KW-1185">Reference proteome</keyword>
<evidence type="ECO:0000313" key="3">
    <source>
        <dbReference type="Proteomes" id="UP000604475"/>
    </source>
</evidence>
<reference evidence="2" key="1">
    <citation type="submission" date="2020-12" db="EMBL/GenBank/DDBJ databases">
        <title>Genomic characterization of non-nitrogen-fixing Frankia strains.</title>
        <authorList>
            <person name="Carlos-Shanley C."/>
            <person name="Guerra T."/>
            <person name="Hahn D."/>
        </authorList>
    </citation>
    <scope>NUCLEOTIDE SEQUENCE</scope>
    <source>
        <strain evidence="2">CN6</strain>
    </source>
</reference>
<proteinExistence type="predicted"/>
<comment type="caution">
    <text evidence="2">The sequence shown here is derived from an EMBL/GenBank/DDBJ whole genome shotgun (WGS) entry which is preliminary data.</text>
</comment>
<dbReference type="Proteomes" id="UP000604475">
    <property type="component" value="Unassembled WGS sequence"/>
</dbReference>
<evidence type="ECO:0000256" key="1">
    <source>
        <dbReference type="SAM" id="MobiDB-lite"/>
    </source>
</evidence>
<dbReference type="RefSeq" id="WP_203002229.1">
    <property type="nucleotide sequence ID" value="NZ_JADWYU010000246.1"/>
</dbReference>
<protein>
    <submittedName>
        <fullName evidence="2">Uncharacterized protein</fullName>
    </submittedName>
</protein>
<accession>A0A937RU96</accession>
<sequence length="107" mass="10916">MVIVVVAFLTQNLDMTILTSLPQIAHTFGVSAVDVNIGITANVLAGAAFAPVGRLKLTRFRAHRALGAIVTKRITGVEIATALHGGVPPADGGPCPAGRSVPVPPSK</sequence>
<dbReference type="EMBL" id="JAEACQ010000382">
    <property type="protein sequence ID" value="MBL7633444.1"/>
    <property type="molecule type" value="Genomic_DNA"/>
</dbReference>
<organism evidence="2 3">
    <name type="scientific">Frankia nepalensis</name>
    <dbReference type="NCBI Taxonomy" id="1836974"/>
    <lineage>
        <taxon>Bacteria</taxon>
        <taxon>Bacillati</taxon>
        <taxon>Actinomycetota</taxon>
        <taxon>Actinomycetes</taxon>
        <taxon>Frankiales</taxon>
        <taxon>Frankiaceae</taxon>
        <taxon>Frankia</taxon>
    </lineage>
</organism>
<feature type="region of interest" description="Disordered" evidence="1">
    <location>
        <begin position="88"/>
        <end position="107"/>
    </location>
</feature>
<dbReference type="AlphaFoldDB" id="A0A937RU96"/>
<name>A0A937RU96_9ACTN</name>